<dbReference type="AlphaFoldDB" id="A0A816HAY8"/>
<dbReference type="Gene3D" id="2.160.20.80">
    <property type="entry name" value="E3 ubiquitin-protein ligase SopA"/>
    <property type="match status" value="1"/>
</dbReference>
<dbReference type="PANTHER" id="PTHR14136:SF17">
    <property type="entry name" value="BTB_POZ DOMAIN-CONTAINING PROTEIN KCTD9"/>
    <property type="match status" value="1"/>
</dbReference>
<evidence type="ECO:0008006" key="3">
    <source>
        <dbReference type="Google" id="ProtNLM"/>
    </source>
</evidence>
<dbReference type="Proteomes" id="UP000663828">
    <property type="component" value="Unassembled WGS sequence"/>
</dbReference>
<dbReference type="Pfam" id="PF13599">
    <property type="entry name" value="Pentapeptide_4"/>
    <property type="match status" value="1"/>
</dbReference>
<dbReference type="InterPro" id="IPR051082">
    <property type="entry name" value="Pentapeptide-BTB/POZ_domain"/>
</dbReference>
<sequence length="203" mass="22877">NSLIIANHTREQDLLIANTLRWDTIFAAYIDNVSSIARASNFSFDTIDPLLTSIIRAKTMTVCRQLDVTRKTYLIRFLFEPKAILSHRHVIDLSVSAFSTKQTASLEDISLTGVSLTNASFAVRQFVGANFTESNLQGANFQYASLRNVSFRMAILRNTNFNDTTMSNIDFSGSDLIGSTITMNNCRKHIRHLALFCLIKLWD</sequence>
<comment type="caution">
    <text evidence="1">The sequence shown here is derived from an EMBL/GenBank/DDBJ whole genome shotgun (WGS) entry which is preliminary data.</text>
</comment>
<dbReference type="InterPro" id="IPR001646">
    <property type="entry name" value="5peptide_repeat"/>
</dbReference>
<organism evidence="1 2">
    <name type="scientific">Adineta ricciae</name>
    <name type="common">Rotifer</name>
    <dbReference type="NCBI Taxonomy" id="249248"/>
    <lineage>
        <taxon>Eukaryota</taxon>
        <taxon>Metazoa</taxon>
        <taxon>Spiralia</taxon>
        <taxon>Gnathifera</taxon>
        <taxon>Rotifera</taxon>
        <taxon>Eurotatoria</taxon>
        <taxon>Bdelloidea</taxon>
        <taxon>Adinetida</taxon>
        <taxon>Adinetidae</taxon>
        <taxon>Adineta</taxon>
    </lineage>
</organism>
<dbReference type="EMBL" id="CAJNOR010015864">
    <property type="protein sequence ID" value="CAF1683483.1"/>
    <property type="molecule type" value="Genomic_DNA"/>
</dbReference>
<gene>
    <name evidence="1" type="ORF">XAT740_LOCUS61211</name>
</gene>
<name>A0A816HAY8_ADIRI</name>
<dbReference type="PANTHER" id="PTHR14136">
    <property type="entry name" value="BTB_POZ DOMAIN-CONTAINING PROTEIN KCTD9"/>
    <property type="match status" value="1"/>
</dbReference>
<accession>A0A816HAY8</accession>
<evidence type="ECO:0000313" key="2">
    <source>
        <dbReference type="Proteomes" id="UP000663828"/>
    </source>
</evidence>
<keyword evidence="2" id="KW-1185">Reference proteome</keyword>
<evidence type="ECO:0000313" key="1">
    <source>
        <dbReference type="EMBL" id="CAF1683483.1"/>
    </source>
</evidence>
<reference evidence="1" key="1">
    <citation type="submission" date="2021-02" db="EMBL/GenBank/DDBJ databases">
        <authorList>
            <person name="Nowell W R."/>
        </authorList>
    </citation>
    <scope>NUCLEOTIDE SEQUENCE</scope>
</reference>
<protein>
    <recommendedName>
        <fullName evidence="3">Pentapeptide repeat-containing protein</fullName>
    </recommendedName>
</protein>
<feature type="non-terminal residue" evidence="1">
    <location>
        <position position="1"/>
    </location>
</feature>
<proteinExistence type="predicted"/>
<dbReference type="SUPFAM" id="SSF141571">
    <property type="entry name" value="Pentapeptide repeat-like"/>
    <property type="match status" value="1"/>
</dbReference>